<dbReference type="InParanoid" id="A0A1X7V7Z8"/>
<name>A0A1X7V7Z8_AMPQE</name>
<organism evidence="1">
    <name type="scientific">Amphimedon queenslandica</name>
    <name type="common">Sponge</name>
    <dbReference type="NCBI Taxonomy" id="400682"/>
    <lineage>
        <taxon>Eukaryota</taxon>
        <taxon>Metazoa</taxon>
        <taxon>Porifera</taxon>
        <taxon>Demospongiae</taxon>
        <taxon>Heteroscleromorpha</taxon>
        <taxon>Haplosclerida</taxon>
        <taxon>Niphatidae</taxon>
        <taxon>Amphimedon</taxon>
    </lineage>
</organism>
<protein>
    <submittedName>
        <fullName evidence="1">Uncharacterized protein</fullName>
    </submittedName>
</protein>
<reference evidence="1" key="1">
    <citation type="submission" date="2017-05" db="UniProtKB">
        <authorList>
            <consortium name="EnsemblMetazoa"/>
        </authorList>
    </citation>
    <scope>IDENTIFICATION</scope>
</reference>
<accession>A0A1X7V7Z8</accession>
<evidence type="ECO:0000313" key="1">
    <source>
        <dbReference type="EnsemblMetazoa" id="Aqu2.1.35929_001"/>
    </source>
</evidence>
<dbReference type="AlphaFoldDB" id="A0A1X7V7Z8"/>
<sequence length="43" mass="4658">MLRGSDELSSLNLLVTVFSSLLSLLSLLDFSAADCPFLLKLNT</sequence>
<proteinExistence type="predicted"/>
<dbReference type="EnsemblMetazoa" id="Aqu2.1.35929_001">
    <property type="protein sequence ID" value="Aqu2.1.35929_001"/>
    <property type="gene ID" value="Aqu2.1.35929"/>
</dbReference>